<dbReference type="EMBL" id="JAIPME010000002">
    <property type="protein sequence ID" value="MBZ2387356.1"/>
    <property type="molecule type" value="Genomic_DNA"/>
</dbReference>
<proteinExistence type="predicted"/>
<organism evidence="1 2">
    <name type="scientific">Anaerococcus murdochii</name>
    <dbReference type="NCBI Taxonomy" id="411577"/>
    <lineage>
        <taxon>Bacteria</taxon>
        <taxon>Bacillati</taxon>
        <taxon>Bacillota</taxon>
        <taxon>Tissierellia</taxon>
        <taxon>Tissierellales</taxon>
        <taxon>Peptoniphilaceae</taxon>
        <taxon>Anaerococcus</taxon>
    </lineage>
</organism>
<dbReference type="SUPFAM" id="SSF56112">
    <property type="entry name" value="Protein kinase-like (PK-like)"/>
    <property type="match status" value="1"/>
</dbReference>
<accession>A0ABS7T0N7</accession>
<dbReference type="PANTHER" id="PTHR41283:SF1">
    <property type="entry name" value="AMINOGLYCOSIDE PHOSPHOTRANSFERASE DOMAIN-CONTAINING PROTEIN"/>
    <property type="match status" value="1"/>
</dbReference>
<keyword evidence="1" id="KW-0808">Transferase</keyword>
<protein>
    <submittedName>
        <fullName evidence="1">Kanamycin kinase</fullName>
    </submittedName>
</protein>
<dbReference type="RefSeq" id="WP_223420300.1">
    <property type="nucleotide sequence ID" value="NZ_JAIPME010000002.1"/>
</dbReference>
<sequence length="297" mass="34708">MTSDIRNILGHTNIFNNLGDFDRIEKIGSSKYRVDKDGISYVFALYDLDQFDNIENESFVNEVLEHAGLDPLKIYEKGLMPDIEKSFKVYEYRNEISLKDFLDKASLDEEEKIGKEFGIALRKLHGIKPTDKIDWHKAFLLKSNQIFYRHGLSEIGDDDYMLVDFINSNRHLTENTAINLLYKDISDKNIRIFKEKYLDLRGIKKLEYGDGIVDFVEINRIAITHPNFAKAALYSYHEGNKPARKFYRLLSLYQATTILDSIIDQRDKSPSYLSKDELESLLDMYDNFNELIPKWAE</sequence>
<dbReference type="InterPro" id="IPR011009">
    <property type="entry name" value="Kinase-like_dom_sf"/>
</dbReference>
<dbReference type="Proteomes" id="UP000734271">
    <property type="component" value="Unassembled WGS sequence"/>
</dbReference>
<name>A0ABS7T0N7_9FIRM</name>
<evidence type="ECO:0000313" key="2">
    <source>
        <dbReference type="Proteomes" id="UP000734271"/>
    </source>
</evidence>
<keyword evidence="1" id="KW-0418">Kinase</keyword>
<comment type="caution">
    <text evidence="1">The sequence shown here is derived from an EMBL/GenBank/DDBJ whole genome shotgun (WGS) entry which is preliminary data.</text>
</comment>
<evidence type="ECO:0000313" key="1">
    <source>
        <dbReference type="EMBL" id="MBZ2387356.1"/>
    </source>
</evidence>
<keyword evidence="2" id="KW-1185">Reference proteome</keyword>
<reference evidence="1 2" key="1">
    <citation type="submission" date="2021-08" db="EMBL/GenBank/DDBJ databases">
        <title>FDA dAtabase for Regulatory Grade micrObial Sequences (FDA-ARGOS): Supporting development and validation of Infectious Disease Dx tests.</title>
        <authorList>
            <person name="Sproer C."/>
            <person name="Gronow S."/>
            <person name="Severitt S."/>
            <person name="Schroder I."/>
            <person name="Tallon L."/>
            <person name="Sadzewicz L."/>
            <person name="Zhao X."/>
            <person name="Boylan J."/>
            <person name="Ott S."/>
            <person name="Bowen H."/>
            <person name="Vavikolanu K."/>
            <person name="Hazen T."/>
            <person name="Aluvathingal J."/>
            <person name="Nadendla S."/>
            <person name="Lowell S."/>
            <person name="Myers T."/>
            <person name="Yan Y."/>
            <person name="Sichtig H."/>
        </authorList>
    </citation>
    <scope>NUCLEOTIDE SEQUENCE [LARGE SCALE GENOMIC DNA]</scope>
    <source>
        <strain evidence="1 2">FDAARGOS_1460</strain>
    </source>
</reference>
<dbReference type="PANTHER" id="PTHR41283">
    <property type="entry name" value="AMINOGLYCOSIDE PHOSPHOTRANSFERASE"/>
    <property type="match status" value="1"/>
</dbReference>
<gene>
    <name evidence="1" type="ORF">K8P03_08685</name>
</gene>
<dbReference type="GO" id="GO:0016301">
    <property type="term" value="F:kinase activity"/>
    <property type="evidence" value="ECO:0007669"/>
    <property type="project" value="UniProtKB-KW"/>
</dbReference>